<dbReference type="RefSeq" id="WP_184860822.1">
    <property type="nucleotide sequence ID" value="NZ_JACHLK010000009.1"/>
</dbReference>
<feature type="transmembrane region" description="Helical" evidence="1">
    <location>
        <begin position="101"/>
        <end position="118"/>
    </location>
</feature>
<evidence type="ECO:0000313" key="2">
    <source>
        <dbReference type="EMBL" id="MBB6561614.1"/>
    </source>
</evidence>
<dbReference type="EMBL" id="JACHLK010000009">
    <property type="protein sequence ID" value="MBB6561614.1"/>
    <property type="molecule type" value="Genomic_DNA"/>
</dbReference>
<protein>
    <submittedName>
        <fullName evidence="2">Putative RNA-binding Zn-ribbon protein involved in translation (DUF1610 family)</fullName>
    </submittedName>
</protein>
<dbReference type="AlphaFoldDB" id="A0A7X0UB58"/>
<comment type="caution">
    <text evidence="2">The sequence shown here is derived from an EMBL/GenBank/DDBJ whole genome shotgun (WGS) entry which is preliminary data.</text>
</comment>
<proteinExistence type="predicted"/>
<sequence>MQLLTLSCANCSAPLEVRADLERFTCSYCGTAQIVERSGGVVCTRKLEAAINAVQRGTDRTAAELAMPRLTRELDELMSQRAQIVHRVQLRVEHAKTGRHTMAIIATFVVVILWAIFVSPIEPKSTLGEILKIVVFWIVAIGTPALVYRETKLPKIDLVQETEHLDEKIDRVREHIKANRRILDTLPT</sequence>
<organism evidence="2 3">
    <name type="scientific">Acidovorax soli</name>
    <dbReference type="NCBI Taxonomy" id="592050"/>
    <lineage>
        <taxon>Bacteria</taxon>
        <taxon>Pseudomonadati</taxon>
        <taxon>Pseudomonadota</taxon>
        <taxon>Betaproteobacteria</taxon>
        <taxon>Burkholderiales</taxon>
        <taxon>Comamonadaceae</taxon>
        <taxon>Acidovorax</taxon>
    </lineage>
</organism>
<gene>
    <name evidence="2" type="ORF">HNP48_004308</name>
</gene>
<keyword evidence="3" id="KW-1185">Reference proteome</keyword>
<accession>A0A7X0UB58</accession>
<evidence type="ECO:0000313" key="3">
    <source>
        <dbReference type="Proteomes" id="UP000575083"/>
    </source>
</evidence>
<dbReference type="Proteomes" id="UP000575083">
    <property type="component" value="Unassembled WGS sequence"/>
</dbReference>
<keyword evidence="1" id="KW-0472">Membrane</keyword>
<feature type="transmembrane region" description="Helical" evidence="1">
    <location>
        <begin position="130"/>
        <end position="148"/>
    </location>
</feature>
<reference evidence="2 3" key="1">
    <citation type="submission" date="2020-08" db="EMBL/GenBank/DDBJ databases">
        <title>Functional genomics of gut bacteria from endangered species of beetles.</title>
        <authorList>
            <person name="Carlos-Shanley C."/>
        </authorList>
    </citation>
    <scope>NUCLEOTIDE SEQUENCE [LARGE SCALE GENOMIC DNA]</scope>
    <source>
        <strain evidence="2 3">S00198</strain>
    </source>
</reference>
<keyword evidence="1" id="KW-0812">Transmembrane</keyword>
<name>A0A7X0UB58_9BURK</name>
<evidence type="ECO:0000256" key="1">
    <source>
        <dbReference type="SAM" id="Phobius"/>
    </source>
</evidence>
<keyword evidence="1" id="KW-1133">Transmembrane helix</keyword>